<dbReference type="OrthoDB" id="591557at2759"/>
<keyword evidence="2" id="KW-1185">Reference proteome</keyword>
<dbReference type="Pfam" id="PF07734">
    <property type="entry name" value="FBA_1"/>
    <property type="match status" value="1"/>
</dbReference>
<reference evidence="2" key="1">
    <citation type="journal article" date="2025" name="Foods">
        <title>Unveiling the Microbial Signatures of Arabica Coffee Cherries: Insights into Ripeness Specific Diversity, Functional Traits, and Implications for Quality and Safety.</title>
        <authorList>
            <consortium name="RefSeq"/>
            <person name="Tenea G.N."/>
            <person name="Cifuentes V."/>
            <person name="Reyes P."/>
            <person name="Cevallos-Vallejos M."/>
        </authorList>
    </citation>
    <scope>NUCLEOTIDE SEQUENCE [LARGE SCALE GENOMIC DNA]</scope>
</reference>
<organism evidence="2 3">
    <name type="scientific">Coffea arabica</name>
    <name type="common">Arabian coffee</name>
    <dbReference type="NCBI Taxonomy" id="13443"/>
    <lineage>
        <taxon>Eukaryota</taxon>
        <taxon>Viridiplantae</taxon>
        <taxon>Streptophyta</taxon>
        <taxon>Embryophyta</taxon>
        <taxon>Tracheophyta</taxon>
        <taxon>Spermatophyta</taxon>
        <taxon>Magnoliopsida</taxon>
        <taxon>eudicotyledons</taxon>
        <taxon>Gunneridae</taxon>
        <taxon>Pentapetalae</taxon>
        <taxon>asterids</taxon>
        <taxon>lamiids</taxon>
        <taxon>Gentianales</taxon>
        <taxon>Rubiaceae</taxon>
        <taxon>Ixoroideae</taxon>
        <taxon>Gardenieae complex</taxon>
        <taxon>Bertiereae - Coffeeae clade</taxon>
        <taxon>Coffeeae</taxon>
        <taxon>Coffea</taxon>
    </lineage>
</organism>
<dbReference type="InterPro" id="IPR036047">
    <property type="entry name" value="F-box-like_dom_sf"/>
</dbReference>
<evidence type="ECO:0000313" key="3">
    <source>
        <dbReference type="RefSeq" id="XP_027127726.1"/>
    </source>
</evidence>
<evidence type="ECO:0000313" key="2">
    <source>
        <dbReference type="Proteomes" id="UP001652660"/>
    </source>
</evidence>
<dbReference type="Gene3D" id="1.20.1280.50">
    <property type="match status" value="1"/>
</dbReference>
<dbReference type="InterPro" id="IPR017451">
    <property type="entry name" value="F-box-assoc_interact_dom"/>
</dbReference>
<dbReference type="InterPro" id="IPR050796">
    <property type="entry name" value="SCF_F-box_component"/>
</dbReference>
<accession>A0A6P6XL42</accession>
<dbReference type="NCBIfam" id="TIGR01640">
    <property type="entry name" value="F_box_assoc_1"/>
    <property type="match status" value="1"/>
</dbReference>
<dbReference type="InterPro" id="IPR001810">
    <property type="entry name" value="F-box_dom"/>
</dbReference>
<dbReference type="PANTHER" id="PTHR31672">
    <property type="entry name" value="BNACNNG10540D PROTEIN"/>
    <property type="match status" value="1"/>
</dbReference>
<gene>
    <name evidence="3" type="primary">LOC113743828</name>
</gene>
<reference evidence="3" key="2">
    <citation type="submission" date="2025-08" db="UniProtKB">
        <authorList>
            <consortium name="RefSeq"/>
        </authorList>
    </citation>
    <scope>IDENTIFICATION</scope>
    <source>
        <tissue evidence="3">Leaves</tissue>
    </source>
</reference>
<proteinExistence type="predicted"/>
<name>A0A6P6XL42_COFAR</name>
<dbReference type="SMART" id="SM00256">
    <property type="entry name" value="FBOX"/>
    <property type="match status" value="1"/>
</dbReference>
<dbReference type="InterPro" id="IPR006527">
    <property type="entry name" value="F-box-assoc_dom_typ1"/>
</dbReference>
<dbReference type="CDD" id="cd22157">
    <property type="entry name" value="F-box_AtFBW1-like"/>
    <property type="match status" value="1"/>
</dbReference>
<dbReference type="Proteomes" id="UP001652660">
    <property type="component" value="Chromosome 5e"/>
</dbReference>
<dbReference type="RefSeq" id="XP_027127726.1">
    <property type="nucleotide sequence ID" value="XM_027271925.1"/>
</dbReference>
<dbReference type="Pfam" id="PF00646">
    <property type="entry name" value="F-box"/>
    <property type="match status" value="1"/>
</dbReference>
<feature type="domain" description="F-box" evidence="1">
    <location>
        <begin position="1"/>
        <end position="45"/>
    </location>
</feature>
<evidence type="ECO:0000259" key="1">
    <source>
        <dbReference type="PROSITE" id="PS50181"/>
    </source>
</evidence>
<protein>
    <submittedName>
        <fullName evidence="3">F-box protein CPR1-like</fullName>
    </submittedName>
</protein>
<dbReference type="PANTHER" id="PTHR31672:SF13">
    <property type="entry name" value="F-BOX PROTEIN CPR30-LIKE"/>
    <property type="match status" value="1"/>
</dbReference>
<dbReference type="PROSITE" id="PS50181">
    <property type="entry name" value="FBOX"/>
    <property type="match status" value="1"/>
</dbReference>
<dbReference type="SUPFAM" id="SSF81383">
    <property type="entry name" value="F-box domain"/>
    <property type="match status" value="1"/>
</dbReference>
<sequence>MSIPSLPDDLIPEFLARLSPTPLMRFRCVSKSWRALIDSPEFKRMQLRHSTLHYNASDYVFRGHHASGYRICAARWDSAANFQNTLRTIKGSPLSEIALGNSRLVGACNGLICMEDKATPTRVILWNPWIRKSFELPYSRVQSKLSGYLRTLNRSFHYGFGYDDSTDDYKLVRLVQHQVSLHAPAWCEVKVYSLKSNSWRRLPEFPYAVSQGSQRSSGVLCNHALHWIVQGDSIAAIDLKSEEYRLVPMPEILSDKCWWDLGLLEGCLCILSTEYSDPKGTFVLLWVMKDYGRKDSWTKTLRVPVTKFYSTGYIDPIGYSEANKQLVLHKKNQGFLWFYTENPRRGETARIPNLYSTMEGYVCAGSLVQPFGGYGIKKGIKRSRK</sequence>
<dbReference type="GeneID" id="113743828"/>
<dbReference type="AlphaFoldDB" id="A0A6P6XL42"/>